<evidence type="ECO:0000313" key="6">
    <source>
        <dbReference type="EMBL" id="MBB5423567.1"/>
    </source>
</evidence>
<feature type="domain" description="IclR-ED" evidence="5">
    <location>
        <begin position="81"/>
        <end position="268"/>
    </location>
</feature>
<comment type="caution">
    <text evidence="6">The sequence shown here is derived from an EMBL/GenBank/DDBJ whole genome shotgun (WGS) entry which is preliminary data.</text>
</comment>
<dbReference type="PANTHER" id="PTHR30136">
    <property type="entry name" value="HELIX-TURN-HELIX TRANSCRIPTIONAL REGULATOR, ICLR FAMILY"/>
    <property type="match status" value="1"/>
</dbReference>
<dbReference type="EMBL" id="JACHDD010000003">
    <property type="protein sequence ID" value="MBB5423567.1"/>
    <property type="molecule type" value="Genomic_DNA"/>
</dbReference>
<feature type="domain" description="HTH iclR-type" evidence="4">
    <location>
        <begin position="20"/>
        <end position="80"/>
    </location>
</feature>
<evidence type="ECO:0000256" key="1">
    <source>
        <dbReference type="ARBA" id="ARBA00023015"/>
    </source>
</evidence>
<keyword evidence="1" id="KW-0805">Transcription regulation</keyword>
<reference evidence="6 7" key="1">
    <citation type="submission" date="2020-08" db="EMBL/GenBank/DDBJ databases">
        <title>Genomic Encyclopedia of Type Strains, Phase IV (KMG-V): Genome sequencing to study the core and pangenomes of soil and plant-associated prokaryotes.</title>
        <authorList>
            <person name="Whitman W."/>
        </authorList>
    </citation>
    <scope>NUCLEOTIDE SEQUENCE [LARGE SCALE GENOMIC DNA]</scope>
    <source>
        <strain evidence="6 7">JPY158</strain>
    </source>
</reference>
<dbReference type="AlphaFoldDB" id="A0A7W8V5A0"/>
<name>A0A7W8V5A0_PARAM</name>
<gene>
    <name evidence="6" type="ORF">HDG40_001711</name>
</gene>
<dbReference type="SMART" id="SM00346">
    <property type="entry name" value="HTH_ICLR"/>
    <property type="match status" value="1"/>
</dbReference>
<dbReference type="Gene3D" id="1.10.10.10">
    <property type="entry name" value="Winged helix-like DNA-binding domain superfamily/Winged helix DNA-binding domain"/>
    <property type="match status" value="1"/>
</dbReference>
<dbReference type="InterPro" id="IPR014757">
    <property type="entry name" value="Tscrpt_reg_IclR_C"/>
</dbReference>
<dbReference type="InterPro" id="IPR050707">
    <property type="entry name" value="HTH_MetabolicPath_Reg"/>
</dbReference>
<sequence>MGKIMLKETSAPADRDVSGPRSLTRLLGIFDVLAKSPDGMSLAELNVALESPKSSLLNLLRPLVAEGFLMHDAGRYRLGPSIFRLSAGVMAAWNFSKMLRPFLVDLSKSTNETVYIGVLDAEHKEITYVDVIESEQSVRYSMHIGLRRPLYCTAAGRVLLAHAPDAFVTDYMKTVKFERRTPQTIATKKALRDELDQILQSGLSVSRGELLPDSAGVSSPIFGPNGNVIAAMAIGAPLERFDRERSRLEENMIRVAQRASALGQAEEE</sequence>
<dbReference type="Gene3D" id="3.30.450.40">
    <property type="match status" value="1"/>
</dbReference>
<dbReference type="PROSITE" id="PS51078">
    <property type="entry name" value="ICLR_ED"/>
    <property type="match status" value="1"/>
</dbReference>
<dbReference type="InterPro" id="IPR036390">
    <property type="entry name" value="WH_DNA-bd_sf"/>
</dbReference>
<evidence type="ECO:0000259" key="4">
    <source>
        <dbReference type="PROSITE" id="PS51077"/>
    </source>
</evidence>
<evidence type="ECO:0000259" key="5">
    <source>
        <dbReference type="PROSITE" id="PS51078"/>
    </source>
</evidence>
<keyword evidence="2 6" id="KW-0238">DNA-binding</keyword>
<organism evidence="6 7">
    <name type="scientific">Paraburkholderia atlantica</name>
    <dbReference type="NCBI Taxonomy" id="2654982"/>
    <lineage>
        <taxon>Bacteria</taxon>
        <taxon>Pseudomonadati</taxon>
        <taxon>Pseudomonadota</taxon>
        <taxon>Betaproteobacteria</taxon>
        <taxon>Burkholderiales</taxon>
        <taxon>Burkholderiaceae</taxon>
        <taxon>Paraburkholderia</taxon>
    </lineage>
</organism>
<dbReference type="InterPro" id="IPR029016">
    <property type="entry name" value="GAF-like_dom_sf"/>
</dbReference>
<dbReference type="GO" id="GO:0003677">
    <property type="term" value="F:DNA binding"/>
    <property type="evidence" value="ECO:0007669"/>
    <property type="project" value="UniProtKB-KW"/>
</dbReference>
<dbReference type="Proteomes" id="UP000592780">
    <property type="component" value="Unassembled WGS sequence"/>
</dbReference>
<proteinExistence type="predicted"/>
<keyword evidence="3" id="KW-0804">Transcription</keyword>
<dbReference type="SUPFAM" id="SSF46785">
    <property type="entry name" value="Winged helix' DNA-binding domain"/>
    <property type="match status" value="1"/>
</dbReference>
<dbReference type="SUPFAM" id="SSF55781">
    <property type="entry name" value="GAF domain-like"/>
    <property type="match status" value="1"/>
</dbReference>
<protein>
    <submittedName>
        <fullName evidence="6">DNA-binding IclR family transcriptional regulator</fullName>
    </submittedName>
</protein>
<dbReference type="InterPro" id="IPR036388">
    <property type="entry name" value="WH-like_DNA-bd_sf"/>
</dbReference>
<evidence type="ECO:0000256" key="3">
    <source>
        <dbReference type="ARBA" id="ARBA00023163"/>
    </source>
</evidence>
<dbReference type="Pfam" id="PF01614">
    <property type="entry name" value="IclR_C"/>
    <property type="match status" value="1"/>
</dbReference>
<dbReference type="GO" id="GO:0045892">
    <property type="term" value="P:negative regulation of DNA-templated transcription"/>
    <property type="evidence" value="ECO:0007669"/>
    <property type="project" value="TreeGrafter"/>
</dbReference>
<dbReference type="RefSeq" id="WP_018436122.1">
    <property type="nucleotide sequence ID" value="NZ_JACHDD010000003.1"/>
</dbReference>
<dbReference type="GO" id="GO:0003700">
    <property type="term" value="F:DNA-binding transcription factor activity"/>
    <property type="evidence" value="ECO:0007669"/>
    <property type="project" value="TreeGrafter"/>
</dbReference>
<accession>A0A7W8V5A0</accession>
<evidence type="ECO:0000313" key="7">
    <source>
        <dbReference type="Proteomes" id="UP000592780"/>
    </source>
</evidence>
<dbReference type="Pfam" id="PF09339">
    <property type="entry name" value="HTH_IclR"/>
    <property type="match status" value="1"/>
</dbReference>
<dbReference type="PROSITE" id="PS51077">
    <property type="entry name" value="HTH_ICLR"/>
    <property type="match status" value="1"/>
</dbReference>
<dbReference type="InterPro" id="IPR005471">
    <property type="entry name" value="Tscrpt_reg_IclR_N"/>
</dbReference>
<dbReference type="PANTHER" id="PTHR30136:SF35">
    <property type="entry name" value="HTH-TYPE TRANSCRIPTIONAL REGULATOR RV1719"/>
    <property type="match status" value="1"/>
</dbReference>
<keyword evidence="7" id="KW-1185">Reference proteome</keyword>
<evidence type="ECO:0000256" key="2">
    <source>
        <dbReference type="ARBA" id="ARBA00023125"/>
    </source>
</evidence>